<protein>
    <submittedName>
        <fullName evidence="1">Uncharacterized protein</fullName>
    </submittedName>
</protein>
<accession>A0A2T5EJK3</accession>
<dbReference type="RefSeq" id="WP_017085207.1">
    <property type="nucleotide sequence ID" value="NZ_CAWNZY010000002.1"/>
</dbReference>
<name>A0A2T5EJK3_VIBSP</name>
<comment type="caution">
    <text evidence="1">The sequence shown here is derived from an EMBL/GenBank/DDBJ whole genome shotgun (WGS) entry which is preliminary data.</text>
</comment>
<proteinExistence type="predicted"/>
<evidence type="ECO:0000313" key="2">
    <source>
        <dbReference type="Proteomes" id="UP000244080"/>
    </source>
</evidence>
<organism evidence="1 2">
    <name type="scientific">Vibrio splendidus</name>
    <dbReference type="NCBI Taxonomy" id="29497"/>
    <lineage>
        <taxon>Bacteria</taxon>
        <taxon>Pseudomonadati</taxon>
        <taxon>Pseudomonadota</taxon>
        <taxon>Gammaproteobacteria</taxon>
        <taxon>Vibrionales</taxon>
        <taxon>Vibrionaceae</taxon>
        <taxon>Vibrio</taxon>
    </lineage>
</organism>
<gene>
    <name evidence="1" type="ORF">CWO36_07810</name>
</gene>
<reference evidence="1 2" key="1">
    <citation type="submission" date="2017-11" db="EMBL/GenBank/DDBJ databases">
        <title>Population delineation of vibrios coincides with oyster pathogenicity.</title>
        <authorList>
            <person name="Bruto M."/>
            <person name="Labreuche Y."/>
            <person name="James A."/>
            <person name="Piel D."/>
            <person name="Chenivesse S."/>
            <person name="Petton B."/>
            <person name="Polz M.F."/>
            <person name="Le Roux F."/>
        </authorList>
    </citation>
    <scope>NUCLEOTIDE SEQUENCE [LARGE SCALE GENOMIC DNA]</scope>
    <source>
        <strain evidence="1 2">1F_55</strain>
    </source>
</reference>
<dbReference type="Proteomes" id="UP000244080">
    <property type="component" value="Unassembled WGS sequence"/>
</dbReference>
<dbReference type="AlphaFoldDB" id="A0A2T5EJK3"/>
<sequence>MWKYVNNELDVQYSQPLPKVSRLKEDCLPIAEFELREQLTNWLFSGFVPANSHNWLDKLVSKSDYQNHLVALEQADQKLLDIVSEPRYMAALKRIISVMPDSVEQKRYLIEKIINSDK</sequence>
<evidence type="ECO:0000313" key="1">
    <source>
        <dbReference type="EMBL" id="PTP20422.1"/>
    </source>
</evidence>
<dbReference type="EMBL" id="PIGA01000010">
    <property type="protein sequence ID" value="PTP20422.1"/>
    <property type="molecule type" value="Genomic_DNA"/>
</dbReference>